<sequence>MYCVLFFTAPQLGTYKWLVLYHCTVAFLFELFLNVGMTPVIYVNIIGANMTGIATIIGIPSTWQTIIVVVLMNETAMSTIQLFHYQYRHIVPVNYFLRVRPAVSNILTIPSHLFGVVCIPVFIIINFPEQPLVKKRIQHVSEGS</sequence>
<keyword evidence="1" id="KW-1133">Transmembrane helix</keyword>
<feature type="transmembrane region" description="Helical" evidence="1">
    <location>
        <begin position="106"/>
        <end position="125"/>
    </location>
</feature>
<keyword evidence="1" id="KW-0472">Membrane</keyword>
<gene>
    <name evidence="2" type="primary">Acey_s0030.g2230</name>
    <name evidence="2" type="ORF">Y032_0030g2230</name>
</gene>
<name>A0A016UR88_9BILA</name>
<evidence type="ECO:0000313" key="2">
    <source>
        <dbReference type="EMBL" id="EYC17710.1"/>
    </source>
</evidence>
<protein>
    <submittedName>
        <fullName evidence="2">Uncharacterized protein</fullName>
    </submittedName>
</protein>
<accession>A0A016UR88</accession>
<organism evidence="2 3">
    <name type="scientific">Ancylostoma ceylanicum</name>
    <dbReference type="NCBI Taxonomy" id="53326"/>
    <lineage>
        <taxon>Eukaryota</taxon>
        <taxon>Metazoa</taxon>
        <taxon>Ecdysozoa</taxon>
        <taxon>Nematoda</taxon>
        <taxon>Chromadorea</taxon>
        <taxon>Rhabditida</taxon>
        <taxon>Rhabditina</taxon>
        <taxon>Rhabditomorpha</taxon>
        <taxon>Strongyloidea</taxon>
        <taxon>Ancylostomatidae</taxon>
        <taxon>Ancylostomatinae</taxon>
        <taxon>Ancylostoma</taxon>
    </lineage>
</organism>
<dbReference type="AlphaFoldDB" id="A0A016UR88"/>
<comment type="caution">
    <text evidence="2">The sequence shown here is derived from an EMBL/GenBank/DDBJ whole genome shotgun (WGS) entry which is preliminary data.</text>
</comment>
<evidence type="ECO:0000256" key="1">
    <source>
        <dbReference type="SAM" id="Phobius"/>
    </source>
</evidence>
<dbReference type="Pfam" id="PF10318">
    <property type="entry name" value="7TM_GPCR_Srh"/>
    <property type="match status" value="1"/>
</dbReference>
<feature type="transmembrane region" description="Helical" evidence="1">
    <location>
        <begin position="15"/>
        <end position="33"/>
    </location>
</feature>
<evidence type="ECO:0000313" key="3">
    <source>
        <dbReference type="Proteomes" id="UP000024635"/>
    </source>
</evidence>
<reference evidence="3" key="1">
    <citation type="journal article" date="2015" name="Nat. Genet.">
        <title>The genome and transcriptome of the zoonotic hookworm Ancylostoma ceylanicum identify infection-specific gene families.</title>
        <authorList>
            <person name="Schwarz E.M."/>
            <person name="Hu Y."/>
            <person name="Antoshechkin I."/>
            <person name="Miller M.M."/>
            <person name="Sternberg P.W."/>
            <person name="Aroian R.V."/>
        </authorList>
    </citation>
    <scope>NUCLEOTIDE SEQUENCE</scope>
    <source>
        <strain evidence="3">HY135</strain>
    </source>
</reference>
<dbReference type="EMBL" id="JARK01001366">
    <property type="protein sequence ID" value="EYC17710.1"/>
    <property type="molecule type" value="Genomic_DNA"/>
</dbReference>
<dbReference type="InterPro" id="IPR019422">
    <property type="entry name" value="7TM_GPCR_serpentine_rcpt_Srh"/>
</dbReference>
<proteinExistence type="predicted"/>
<keyword evidence="1" id="KW-0812">Transmembrane</keyword>
<keyword evidence="3" id="KW-1185">Reference proteome</keyword>
<dbReference type="Proteomes" id="UP000024635">
    <property type="component" value="Unassembled WGS sequence"/>
</dbReference>
<dbReference type="OrthoDB" id="10428604at2759"/>